<name>A0ABT1PQY2_9ACTN</name>
<dbReference type="EMBL" id="JANFNG010000002">
    <property type="protein sequence ID" value="MCQ4080086.1"/>
    <property type="molecule type" value="Genomic_DNA"/>
</dbReference>
<feature type="compositionally biased region" description="Low complexity" evidence="1">
    <location>
        <begin position="163"/>
        <end position="178"/>
    </location>
</feature>
<comment type="caution">
    <text evidence="3">The sequence shown here is derived from an EMBL/GenBank/DDBJ whole genome shotgun (WGS) entry which is preliminary data.</text>
</comment>
<protein>
    <submittedName>
        <fullName evidence="3">DUF3291 domain-containing protein</fullName>
    </submittedName>
</protein>
<reference evidence="3" key="1">
    <citation type="submission" date="2022-06" db="EMBL/GenBank/DDBJ databases">
        <title>Draft genome sequence of Streptomyces sp. RB6PN25 isolated from peat swamp forest in Thailand.</title>
        <authorList>
            <person name="Duangmal K."/>
            <person name="Klaysubun C."/>
        </authorList>
    </citation>
    <scope>NUCLEOTIDE SEQUENCE</scope>
    <source>
        <strain evidence="3">RB6PN25</strain>
    </source>
</reference>
<dbReference type="RefSeq" id="WP_255918944.1">
    <property type="nucleotide sequence ID" value="NZ_JANFNG010000002.1"/>
</dbReference>
<gene>
    <name evidence="3" type="ORF">NGB36_05640</name>
</gene>
<evidence type="ECO:0000256" key="1">
    <source>
        <dbReference type="SAM" id="MobiDB-lite"/>
    </source>
</evidence>
<dbReference type="SUPFAM" id="SSF54909">
    <property type="entry name" value="Dimeric alpha+beta barrel"/>
    <property type="match status" value="1"/>
</dbReference>
<evidence type="ECO:0000313" key="3">
    <source>
        <dbReference type="EMBL" id="MCQ4080086.1"/>
    </source>
</evidence>
<proteinExistence type="predicted"/>
<dbReference type="InterPro" id="IPR021708">
    <property type="entry name" value="DUF3291"/>
</dbReference>
<organism evidence="3 4">
    <name type="scientific">Streptomyces humicola</name>
    <dbReference type="NCBI Taxonomy" id="2953240"/>
    <lineage>
        <taxon>Bacteria</taxon>
        <taxon>Bacillati</taxon>
        <taxon>Actinomycetota</taxon>
        <taxon>Actinomycetes</taxon>
        <taxon>Kitasatosporales</taxon>
        <taxon>Streptomycetaceae</taxon>
        <taxon>Streptomyces</taxon>
    </lineage>
</organism>
<dbReference type="Pfam" id="PF11695">
    <property type="entry name" value="DUF3291"/>
    <property type="match status" value="1"/>
</dbReference>
<dbReference type="InterPro" id="IPR011008">
    <property type="entry name" value="Dimeric_a/b-barrel"/>
</dbReference>
<dbReference type="Proteomes" id="UP001057702">
    <property type="component" value="Unassembled WGS sequence"/>
</dbReference>
<keyword evidence="4" id="KW-1185">Reference proteome</keyword>
<feature type="region of interest" description="Disordered" evidence="1">
    <location>
        <begin position="158"/>
        <end position="178"/>
    </location>
</feature>
<sequence>MASRSVSRSVHEHARGPAYELAQVNIARLKSPLDSPQLADFVAALDPVNAVADAADGFVWRLQGDDGNATSIPVLGDRWLIVNMSVWRDVDALSAFMYDTPHREVLRRRREWFERIEEAVTALWWVAAGHRPAVSEAEQRLLHLRAHGPTPEAFSLREPFPAPDGTPAGAPAAGCAAG</sequence>
<accession>A0ABT1PQY2</accession>
<evidence type="ECO:0000259" key="2">
    <source>
        <dbReference type="Pfam" id="PF11695"/>
    </source>
</evidence>
<evidence type="ECO:0000313" key="4">
    <source>
        <dbReference type="Proteomes" id="UP001057702"/>
    </source>
</evidence>
<feature type="domain" description="DUF3291" evidence="2">
    <location>
        <begin position="21"/>
        <end position="158"/>
    </location>
</feature>